<feature type="compositionally biased region" description="Polar residues" evidence="1">
    <location>
        <begin position="395"/>
        <end position="408"/>
    </location>
</feature>
<feature type="region of interest" description="Disordered" evidence="1">
    <location>
        <begin position="74"/>
        <end position="188"/>
    </location>
</feature>
<feature type="compositionally biased region" description="Polar residues" evidence="1">
    <location>
        <begin position="1"/>
        <end position="18"/>
    </location>
</feature>
<evidence type="ECO:0000313" key="3">
    <source>
        <dbReference type="WBParaSite" id="jg18249"/>
    </source>
</evidence>
<dbReference type="Proteomes" id="UP000887574">
    <property type="component" value="Unplaced"/>
</dbReference>
<accession>A0A915DDD8</accession>
<feature type="compositionally biased region" description="Polar residues" evidence="1">
    <location>
        <begin position="106"/>
        <end position="120"/>
    </location>
</feature>
<evidence type="ECO:0000256" key="1">
    <source>
        <dbReference type="SAM" id="MobiDB-lite"/>
    </source>
</evidence>
<protein>
    <submittedName>
        <fullName evidence="3">Uncharacterized protein</fullName>
    </submittedName>
</protein>
<sequence>MSVNTEAIRNLSDFQSSDGDCVVDDSTLPVSHAGTEQKSTVVELSASSNDSDSSDAVSDTIAMSARSVDDIVAPYISPKTSTPDTRKLRSVGGSRGSVIGSRDRSQQQTPASVSSHSIAQYFTRKPSVEKPKKLVSTADDKEEAPVARTTRSKASLEKEKEEAKETAVKEASMCKVQTEESGDKFSSPNIIEETPLEVIAKYSSKSNTPNNPVQSSEITAEEVSLANLQKIEKQPLDTVFVPTQAVQEPENREKSMENGGHGQPPEQVLTSFGVTPATEAPTTPKSARLSAKLGTPGILKKIDSPANPDKKNLRVHFVPDEAEIKKIADIDQITSPTRKSVRKISLPTQNNDNVVQNRKRPWENDANSIKDSDALVSAPLIPLLEMDRSPPEKSALNNLSANVPSSPRSPLIKKSKLKPMFSPKSSSSTVTSVPAVKEVVTPFMPELASNDEAKNQGINQLCRTLAPGGTSTLVMHLHSKKVLTVGAFASLSESDILALPIKMADKLEKVREILCKLYLGPAPVANKIKPVVTASISQAVPEIAEDILTDEKENCATVAAALVATEPLEDSMDVDIFSTVPVDVPLTNQPIKIWCDLKTSLSWADDPSVSFQQSSAIEMLMALATASKNISEKMYGEISAKTDA</sequence>
<feature type="compositionally biased region" description="Low complexity" evidence="1">
    <location>
        <begin position="90"/>
        <end position="100"/>
    </location>
</feature>
<dbReference type="AlphaFoldDB" id="A0A915DDD8"/>
<dbReference type="WBParaSite" id="jg18249">
    <property type="protein sequence ID" value="jg18249"/>
    <property type="gene ID" value="jg18249"/>
</dbReference>
<proteinExistence type="predicted"/>
<keyword evidence="2" id="KW-1185">Reference proteome</keyword>
<organism evidence="2 3">
    <name type="scientific">Ditylenchus dipsaci</name>
    <dbReference type="NCBI Taxonomy" id="166011"/>
    <lineage>
        <taxon>Eukaryota</taxon>
        <taxon>Metazoa</taxon>
        <taxon>Ecdysozoa</taxon>
        <taxon>Nematoda</taxon>
        <taxon>Chromadorea</taxon>
        <taxon>Rhabditida</taxon>
        <taxon>Tylenchina</taxon>
        <taxon>Tylenchomorpha</taxon>
        <taxon>Sphaerularioidea</taxon>
        <taxon>Anguinidae</taxon>
        <taxon>Anguininae</taxon>
        <taxon>Ditylenchus</taxon>
    </lineage>
</organism>
<feature type="compositionally biased region" description="Basic and acidic residues" evidence="1">
    <location>
        <begin position="154"/>
        <end position="168"/>
    </location>
</feature>
<reference evidence="3" key="1">
    <citation type="submission" date="2022-11" db="UniProtKB">
        <authorList>
            <consortium name="WormBaseParasite"/>
        </authorList>
    </citation>
    <scope>IDENTIFICATION</scope>
</reference>
<name>A0A915DDD8_9BILA</name>
<feature type="region of interest" description="Disordered" evidence="1">
    <location>
        <begin position="391"/>
        <end position="411"/>
    </location>
</feature>
<feature type="compositionally biased region" description="Low complexity" evidence="1">
    <location>
        <begin position="45"/>
        <end position="59"/>
    </location>
</feature>
<evidence type="ECO:0000313" key="2">
    <source>
        <dbReference type="Proteomes" id="UP000887574"/>
    </source>
</evidence>
<feature type="region of interest" description="Disordered" evidence="1">
    <location>
        <begin position="1"/>
        <end position="61"/>
    </location>
</feature>